<evidence type="ECO:0000313" key="3">
    <source>
        <dbReference type="EMBL" id="VEL18716.1"/>
    </source>
</evidence>
<gene>
    <name evidence="3" type="ORF">PXEA_LOCUS12156</name>
</gene>
<keyword evidence="4" id="KW-1185">Reference proteome</keyword>
<sequence length="164" mass="19038">MTFLRRLIRLVFVELSAWLSGADDAICWLQRRQHDLTASSADWLNAKRRLTLRLTMSGLVEGLRRSETTPRAETKKRNQQGQMESSLNMKSNQEEKKMETEEDEDDEILFGEDDANEEEIDDEEEHEEATMEDIMPALVRKKAKHHAQCTEVGLFAKLYDLLPN</sequence>
<feature type="region of interest" description="Disordered" evidence="1">
    <location>
        <begin position="62"/>
        <end position="130"/>
    </location>
</feature>
<comment type="caution">
    <text evidence="3">The sequence shown here is derived from an EMBL/GenBank/DDBJ whole genome shotgun (WGS) entry which is preliminary data.</text>
</comment>
<protein>
    <submittedName>
        <fullName evidence="3">Uncharacterized protein</fullName>
    </submittedName>
</protein>
<dbReference type="Proteomes" id="UP000784294">
    <property type="component" value="Unassembled WGS sequence"/>
</dbReference>
<dbReference type="AlphaFoldDB" id="A0A448WRY3"/>
<feature type="compositionally biased region" description="Polar residues" evidence="1">
    <location>
        <begin position="79"/>
        <end position="91"/>
    </location>
</feature>
<keyword evidence="2" id="KW-0732">Signal</keyword>
<feature type="signal peptide" evidence="2">
    <location>
        <begin position="1"/>
        <end position="22"/>
    </location>
</feature>
<evidence type="ECO:0000313" key="4">
    <source>
        <dbReference type="Proteomes" id="UP000784294"/>
    </source>
</evidence>
<feature type="chain" id="PRO_5019049421" evidence="2">
    <location>
        <begin position="23"/>
        <end position="164"/>
    </location>
</feature>
<feature type="compositionally biased region" description="Basic and acidic residues" evidence="1">
    <location>
        <begin position="62"/>
        <end position="76"/>
    </location>
</feature>
<name>A0A448WRY3_9PLAT</name>
<evidence type="ECO:0000256" key="1">
    <source>
        <dbReference type="SAM" id="MobiDB-lite"/>
    </source>
</evidence>
<feature type="compositionally biased region" description="Acidic residues" evidence="1">
    <location>
        <begin position="100"/>
        <end position="130"/>
    </location>
</feature>
<organism evidence="3 4">
    <name type="scientific">Protopolystoma xenopodis</name>
    <dbReference type="NCBI Taxonomy" id="117903"/>
    <lineage>
        <taxon>Eukaryota</taxon>
        <taxon>Metazoa</taxon>
        <taxon>Spiralia</taxon>
        <taxon>Lophotrochozoa</taxon>
        <taxon>Platyhelminthes</taxon>
        <taxon>Monogenea</taxon>
        <taxon>Polyopisthocotylea</taxon>
        <taxon>Polystomatidea</taxon>
        <taxon>Polystomatidae</taxon>
        <taxon>Protopolystoma</taxon>
    </lineage>
</organism>
<accession>A0A448WRY3</accession>
<proteinExistence type="predicted"/>
<evidence type="ECO:0000256" key="2">
    <source>
        <dbReference type="SAM" id="SignalP"/>
    </source>
</evidence>
<reference evidence="3" key="1">
    <citation type="submission" date="2018-11" db="EMBL/GenBank/DDBJ databases">
        <authorList>
            <consortium name="Pathogen Informatics"/>
        </authorList>
    </citation>
    <scope>NUCLEOTIDE SEQUENCE</scope>
</reference>
<dbReference type="EMBL" id="CAAALY010038323">
    <property type="protein sequence ID" value="VEL18716.1"/>
    <property type="molecule type" value="Genomic_DNA"/>
</dbReference>